<feature type="transmembrane region" description="Helical" evidence="7">
    <location>
        <begin position="47"/>
        <end position="69"/>
    </location>
</feature>
<feature type="domain" description="Major facilitator superfamily (MFS) profile" evidence="8">
    <location>
        <begin position="15"/>
        <end position="401"/>
    </location>
</feature>
<feature type="transmembrane region" description="Helical" evidence="7">
    <location>
        <begin position="153"/>
        <end position="170"/>
    </location>
</feature>
<dbReference type="SUPFAM" id="SSF103473">
    <property type="entry name" value="MFS general substrate transporter"/>
    <property type="match status" value="1"/>
</dbReference>
<comment type="subcellular location">
    <subcellularLocation>
        <location evidence="1">Cell membrane</location>
        <topology evidence="1">Multi-pass membrane protein</topology>
    </subcellularLocation>
</comment>
<dbReference type="Gene3D" id="1.20.1250.20">
    <property type="entry name" value="MFS general substrate transporter like domains"/>
    <property type="match status" value="1"/>
</dbReference>
<protein>
    <submittedName>
        <fullName evidence="9">MFS transporter</fullName>
    </submittedName>
</protein>
<evidence type="ECO:0000256" key="5">
    <source>
        <dbReference type="ARBA" id="ARBA00022989"/>
    </source>
</evidence>
<feature type="transmembrane region" description="Helical" evidence="7">
    <location>
        <begin position="378"/>
        <end position="397"/>
    </location>
</feature>
<dbReference type="AlphaFoldDB" id="A0A4P9C7B2"/>
<dbReference type="PROSITE" id="PS50850">
    <property type="entry name" value="MFS"/>
    <property type="match status" value="1"/>
</dbReference>
<dbReference type="InterPro" id="IPR036259">
    <property type="entry name" value="MFS_trans_sf"/>
</dbReference>
<keyword evidence="6 7" id="KW-0472">Membrane</keyword>
<feature type="transmembrane region" description="Helical" evidence="7">
    <location>
        <begin position="267"/>
        <end position="286"/>
    </location>
</feature>
<keyword evidence="5 7" id="KW-1133">Transmembrane helix</keyword>
<keyword evidence="4 7" id="KW-0812">Transmembrane</keyword>
<accession>A0A4P9C7B2</accession>
<feature type="transmembrane region" description="Helical" evidence="7">
    <location>
        <begin position="228"/>
        <end position="247"/>
    </location>
</feature>
<evidence type="ECO:0000256" key="1">
    <source>
        <dbReference type="ARBA" id="ARBA00004651"/>
    </source>
</evidence>
<keyword evidence="10" id="KW-1185">Reference proteome</keyword>
<dbReference type="Pfam" id="PF07690">
    <property type="entry name" value="MFS_1"/>
    <property type="match status" value="1"/>
</dbReference>
<evidence type="ECO:0000256" key="3">
    <source>
        <dbReference type="ARBA" id="ARBA00022475"/>
    </source>
</evidence>
<evidence type="ECO:0000256" key="4">
    <source>
        <dbReference type="ARBA" id="ARBA00022692"/>
    </source>
</evidence>
<name>A0A4P9C7B2_EUBML</name>
<dbReference type="GO" id="GO:0022857">
    <property type="term" value="F:transmembrane transporter activity"/>
    <property type="evidence" value="ECO:0007669"/>
    <property type="project" value="InterPro"/>
</dbReference>
<feature type="transmembrane region" description="Helical" evidence="7">
    <location>
        <begin position="350"/>
        <end position="372"/>
    </location>
</feature>
<dbReference type="PANTHER" id="PTHR43266:SF10">
    <property type="entry name" value="BACILYSIN EXPORTER BACE-RELATED"/>
    <property type="match status" value="1"/>
</dbReference>
<dbReference type="GO" id="GO:0005886">
    <property type="term" value="C:plasma membrane"/>
    <property type="evidence" value="ECO:0007669"/>
    <property type="project" value="UniProtKB-SubCell"/>
</dbReference>
<keyword evidence="3" id="KW-1003">Cell membrane</keyword>
<dbReference type="RefSeq" id="WP_058693736.1">
    <property type="nucleotide sequence ID" value="NZ_CP029487.1"/>
</dbReference>
<evidence type="ECO:0000256" key="6">
    <source>
        <dbReference type="ARBA" id="ARBA00023136"/>
    </source>
</evidence>
<evidence type="ECO:0000259" key="8">
    <source>
        <dbReference type="PROSITE" id="PS50850"/>
    </source>
</evidence>
<dbReference type="KEGG" id="emt:CPZ25_008215"/>
<feature type="transmembrane region" description="Helical" evidence="7">
    <location>
        <begin position="293"/>
        <end position="313"/>
    </location>
</feature>
<evidence type="ECO:0000256" key="7">
    <source>
        <dbReference type="SAM" id="Phobius"/>
    </source>
</evidence>
<feature type="transmembrane region" description="Helical" evidence="7">
    <location>
        <begin position="107"/>
        <end position="132"/>
    </location>
</feature>
<feature type="transmembrane region" description="Helical" evidence="7">
    <location>
        <begin position="16"/>
        <end position="41"/>
    </location>
</feature>
<organism evidence="9 10">
    <name type="scientific">Eubacterium maltosivorans</name>
    <dbReference type="NCBI Taxonomy" id="2041044"/>
    <lineage>
        <taxon>Bacteria</taxon>
        <taxon>Bacillati</taxon>
        <taxon>Bacillota</taxon>
        <taxon>Clostridia</taxon>
        <taxon>Eubacteriales</taxon>
        <taxon>Eubacteriaceae</taxon>
        <taxon>Eubacterium</taxon>
    </lineage>
</organism>
<sequence length="407" mass="44652">MNQQTSTRDKAWKKRIILFLTSQTISLLGSSLTQYAIIWYVTLTTTSGIMLTISTLVTFIPQVLISLFAGVWADRYNRKNLIICADALVALSTLGLAFSFFMGYRELWIIFLVSAVRSVGTGIQTPTVNALIPQITPKSMLMRVTGFNGSLQNMTMIVAPAVSGALLATVSVESTFFIDVVTAIIGISLLSFLKIPPHERAQSAKNTGTISDLKTGILYAYRHPFIKVLLIFYALLMFLVTPTAFLTPLLIARTFGEEVWYLTANEIIYSVGAMIGGLIIAAWGGFKSRVTTIMVFSTLCGVFCIGLGFSPFFLVFLGFMLFVGLTVPFITAPITVLLQERVEEAMQGRVFSLVQIMAATAFPIGMTVFGPLADMIDVRLIIIATGILTALCGFVVYHNKILRSQEY</sequence>
<dbReference type="Proteomes" id="UP000218387">
    <property type="component" value="Chromosome"/>
</dbReference>
<dbReference type="EMBL" id="CP029487">
    <property type="protein sequence ID" value="QCT71313.1"/>
    <property type="molecule type" value="Genomic_DNA"/>
</dbReference>
<feature type="transmembrane region" description="Helical" evidence="7">
    <location>
        <begin position="176"/>
        <end position="195"/>
    </location>
</feature>
<dbReference type="PANTHER" id="PTHR43266">
    <property type="entry name" value="MACROLIDE-EFFLUX PROTEIN"/>
    <property type="match status" value="1"/>
</dbReference>
<dbReference type="CDD" id="cd06173">
    <property type="entry name" value="MFS_MefA_like"/>
    <property type="match status" value="1"/>
</dbReference>
<evidence type="ECO:0000313" key="9">
    <source>
        <dbReference type="EMBL" id="QCT71313.1"/>
    </source>
</evidence>
<feature type="transmembrane region" description="Helical" evidence="7">
    <location>
        <begin position="319"/>
        <end position="338"/>
    </location>
</feature>
<proteinExistence type="predicted"/>
<evidence type="ECO:0000256" key="2">
    <source>
        <dbReference type="ARBA" id="ARBA00022448"/>
    </source>
</evidence>
<feature type="transmembrane region" description="Helical" evidence="7">
    <location>
        <begin position="81"/>
        <end position="101"/>
    </location>
</feature>
<evidence type="ECO:0000313" key="10">
    <source>
        <dbReference type="Proteomes" id="UP000218387"/>
    </source>
</evidence>
<keyword evidence="2" id="KW-0813">Transport</keyword>
<gene>
    <name evidence="9" type="ORF">CPZ25_008215</name>
</gene>
<dbReference type="InterPro" id="IPR011701">
    <property type="entry name" value="MFS"/>
</dbReference>
<dbReference type="InterPro" id="IPR020846">
    <property type="entry name" value="MFS_dom"/>
</dbReference>
<reference evidence="9 10" key="1">
    <citation type="submission" date="2018-05" db="EMBL/GenBank/DDBJ databases">
        <title>Genome comparison of Eubacterium sp.</title>
        <authorList>
            <person name="Feng Y."/>
            <person name="Sanchez-Andrea I."/>
            <person name="Stams A.J.M."/>
            <person name="De Vos W.M."/>
        </authorList>
    </citation>
    <scope>NUCLEOTIDE SEQUENCE [LARGE SCALE GENOMIC DNA]</scope>
    <source>
        <strain evidence="9 10">YI</strain>
    </source>
</reference>